<dbReference type="Gene3D" id="3.40.50.300">
    <property type="entry name" value="P-loop containing nucleotide triphosphate hydrolases"/>
    <property type="match status" value="2"/>
</dbReference>
<protein>
    <recommendedName>
        <fullName evidence="4">DNA helicase</fullName>
    </recommendedName>
</protein>
<organism evidence="2 3">
    <name type="scientific">Orbilia blumenaviensis</name>
    <dbReference type="NCBI Taxonomy" id="1796055"/>
    <lineage>
        <taxon>Eukaryota</taxon>
        <taxon>Fungi</taxon>
        <taxon>Dikarya</taxon>
        <taxon>Ascomycota</taxon>
        <taxon>Pezizomycotina</taxon>
        <taxon>Orbiliomycetes</taxon>
        <taxon>Orbiliales</taxon>
        <taxon>Orbiliaceae</taxon>
        <taxon>Orbilia</taxon>
    </lineage>
</organism>
<dbReference type="GO" id="GO:0005634">
    <property type="term" value="C:nucleus"/>
    <property type="evidence" value="ECO:0007669"/>
    <property type="project" value="TreeGrafter"/>
</dbReference>
<dbReference type="PANTHER" id="PTHR11070">
    <property type="entry name" value="UVRD / RECB / PCRA DNA HELICASE FAMILY MEMBER"/>
    <property type="match status" value="1"/>
</dbReference>
<feature type="region of interest" description="Disordered" evidence="1">
    <location>
        <begin position="61"/>
        <end position="92"/>
    </location>
</feature>
<evidence type="ECO:0000313" key="3">
    <source>
        <dbReference type="Proteomes" id="UP001373714"/>
    </source>
</evidence>
<reference evidence="2 3" key="1">
    <citation type="submission" date="2019-10" db="EMBL/GenBank/DDBJ databases">
        <authorList>
            <person name="Palmer J.M."/>
        </authorList>
    </citation>
    <scope>NUCLEOTIDE SEQUENCE [LARGE SCALE GENOMIC DNA]</scope>
    <source>
        <strain evidence="2 3">TWF730</strain>
    </source>
</reference>
<gene>
    <name evidence="2" type="ORF">TWF730_010593</name>
</gene>
<name>A0AAV9UT50_9PEZI</name>
<dbReference type="GO" id="GO:0043138">
    <property type="term" value="F:3'-5' DNA helicase activity"/>
    <property type="evidence" value="ECO:0007669"/>
    <property type="project" value="TreeGrafter"/>
</dbReference>
<dbReference type="GO" id="GO:0000725">
    <property type="term" value="P:recombinational repair"/>
    <property type="evidence" value="ECO:0007669"/>
    <property type="project" value="TreeGrafter"/>
</dbReference>
<proteinExistence type="predicted"/>
<keyword evidence="3" id="KW-1185">Reference proteome</keyword>
<dbReference type="InterPro" id="IPR000212">
    <property type="entry name" value="DNA_helicase_UvrD/REP"/>
</dbReference>
<dbReference type="PANTHER" id="PTHR11070:SF66">
    <property type="entry name" value="UVRD-LIKE HELICASE C-TERMINAL DOMAIN-CONTAINING PROTEIN"/>
    <property type="match status" value="1"/>
</dbReference>
<dbReference type="EMBL" id="JAVHNS010000008">
    <property type="protein sequence ID" value="KAK6346263.1"/>
    <property type="molecule type" value="Genomic_DNA"/>
</dbReference>
<dbReference type="InterPro" id="IPR027417">
    <property type="entry name" value="P-loop_NTPase"/>
</dbReference>
<evidence type="ECO:0008006" key="4">
    <source>
        <dbReference type="Google" id="ProtNLM"/>
    </source>
</evidence>
<dbReference type="Proteomes" id="UP001373714">
    <property type="component" value="Unassembled WGS sequence"/>
</dbReference>
<dbReference type="AlphaFoldDB" id="A0AAV9UT50"/>
<dbReference type="GO" id="GO:0005524">
    <property type="term" value="F:ATP binding"/>
    <property type="evidence" value="ECO:0007669"/>
    <property type="project" value="InterPro"/>
</dbReference>
<dbReference type="Pfam" id="PF13245">
    <property type="entry name" value="AAA_19"/>
    <property type="match status" value="1"/>
</dbReference>
<sequence>MSRGVPFLKRTLRGIKFKFHPNQAPRIRFLPKPRSNINCGDHFDIDTPVRKLGLASQVRFLSSSSKAPKPKDGHGRDDDDNESKGPDAGTSELCRIRKPLPQLSEQQEQAKQILTEGKQNILINACAGSGKTTTVLQMARIGKRLLALLYNERLKAETIARAKELELDNLTIDNYHGLAYHHYSKEAATDQGLKRIVEENMSPIRPLPEFDVLILDEQQDMNPIIYNFVLKLLRDCAKTGTKSPQLMLLGDPRQEIYQFNNADKRFLTHCRELFPGQYIANGKVHERTWVEINQTVSFRMTRQIIRFINHQLLKDSGPHIEVAKDKPSGPLPRYVVCDAFGDVPLREVKRLLYEGRIPPEDILIMAPSLRSMKGFILELANRIALEMPEVKIHVPSDDNKEVSKTVSAGKIVFASYHQAKGIEREAAILFNFSSSYYDFYDRYPTTLTHVGNVQYVAATRARKHLVLIHHHKDDYLPFIDQDTLSEYCYLPPGPDSEVKPCRTKKEIQQMEDPKHQWRVTDLTRNIPETVLSECFKELGLEMVRKPNKQRVWPPTEIEVAPGEWEAVADITGTAVPAIYEYFSKDQEKCALITEMVGKLKELPSPLCLLLEQHDKYKDHMLAIENRLKEKKLEISDILFMANISNMLMTGYIHKVLSIPLDKYTWFTIEHFNAAFPILKTRISDSARYEINVCHKFADVKAGTKNVTVRGRTDVFDFARLWELKWTGALRPEHVLQVALYAAVNKRSRIKKFHEKEYFDSQPIEYQEKYAKRKTKPMIPMDIDYNDLKNEVLAKKVKGLSNYLLHIPTGQIVKISSPLNRKKDGVIEVLKMLVKAKSDPPPLAISDQAFLEEAKRGFPSSVGPCTVPPWLSPGWNKMKQSASKKKK</sequence>
<accession>A0AAV9UT50</accession>
<comment type="caution">
    <text evidence="2">The sequence shown here is derived from an EMBL/GenBank/DDBJ whole genome shotgun (WGS) entry which is preliminary data.</text>
</comment>
<dbReference type="GO" id="GO:0003677">
    <property type="term" value="F:DNA binding"/>
    <property type="evidence" value="ECO:0007669"/>
    <property type="project" value="InterPro"/>
</dbReference>
<evidence type="ECO:0000256" key="1">
    <source>
        <dbReference type="SAM" id="MobiDB-lite"/>
    </source>
</evidence>
<feature type="compositionally biased region" description="Basic and acidic residues" evidence="1">
    <location>
        <begin position="69"/>
        <end position="85"/>
    </location>
</feature>
<dbReference type="SUPFAM" id="SSF52540">
    <property type="entry name" value="P-loop containing nucleoside triphosphate hydrolases"/>
    <property type="match status" value="1"/>
</dbReference>
<evidence type="ECO:0000313" key="2">
    <source>
        <dbReference type="EMBL" id="KAK6346263.1"/>
    </source>
</evidence>